<sequence>MIVEPNNRFPYSPITNRPEFTWPGGKRLAIYVSLCVEHFSYGTGGGLPYSPGLDHPNSYNYGWREYGNRVGGWRLIELFEEYGFPMSILLNTACYDHCPELIKAFNDRGDEIVAHGHTNSEHPNHLSPKDERKMIEEVTAEIKTREGNPPAGWMSPGAHPSAQTEDILASLGYSYTLDWPIDDQPTWMTTNGGPLLSVPYPHEVNDVPMVVLHDGTGSAFADMAIDN</sequence>
<gene>
    <name evidence="2" type="ORF">METZ01_LOCUS418871</name>
</gene>
<feature type="domain" description="NodB homology" evidence="1">
    <location>
        <begin position="73"/>
        <end position="175"/>
    </location>
</feature>
<evidence type="ECO:0000259" key="1">
    <source>
        <dbReference type="Pfam" id="PF01522"/>
    </source>
</evidence>
<dbReference type="PANTHER" id="PTHR43123:SF4">
    <property type="entry name" value="POLYSACCHARIDE DEACETYLASE"/>
    <property type="match status" value="1"/>
</dbReference>
<dbReference type="SUPFAM" id="SSF88713">
    <property type="entry name" value="Glycoside hydrolase/deacetylase"/>
    <property type="match status" value="1"/>
</dbReference>
<dbReference type="InterPro" id="IPR011330">
    <property type="entry name" value="Glyco_hydro/deAcase_b/a-brl"/>
</dbReference>
<dbReference type="AlphaFoldDB" id="A0A382X491"/>
<proteinExistence type="predicted"/>
<reference evidence="2" key="1">
    <citation type="submission" date="2018-05" db="EMBL/GenBank/DDBJ databases">
        <authorList>
            <person name="Lanie J.A."/>
            <person name="Ng W.-L."/>
            <person name="Kazmierczak K.M."/>
            <person name="Andrzejewski T.M."/>
            <person name="Davidsen T.M."/>
            <person name="Wayne K.J."/>
            <person name="Tettelin H."/>
            <person name="Glass J.I."/>
            <person name="Rusch D."/>
            <person name="Podicherti R."/>
            <person name="Tsui H.-C.T."/>
            <person name="Winkler M.E."/>
        </authorList>
    </citation>
    <scope>NUCLEOTIDE SEQUENCE</scope>
</reference>
<dbReference type="GO" id="GO:0005975">
    <property type="term" value="P:carbohydrate metabolic process"/>
    <property type="evidence" value="ECO:0007669"/>
    <property type="project" value="InterPro"/>
</dbReference>
<dbReference type="Gene3D" id="3.20.20.370">
    <property type="entry name" value="Glycoside hydrolase/deacetylase"/>
    <property type="match status" value="1"/>
</dbReference>
<dbReference type="PANTHER" id="PTHR43123">
    <property type="entry name" value="POLYSACCHARIDE DEACETYLASE-RELATED"/>
    <property type="match status" value="1"/>
</dbReference>
<dbReference type="EMBL" id="UINC01164918">
    <property type="protein sequence ID" value="SVD66017.1"/>
    <property type="molecule type" value="Genomic_DNA"/>
</dbReference>
<organism evidence="2">
    <name type="scientific">marine metagenome</name>
    <dbReference type="NCBI Taxonomy" id="408172"/>
    <lineage>
        <taxon>unclassified sequences</taxon>
        <taxon>metagenomes</taxon>
        <taxon>ecological metagenomes</taxon>
    </lineage>
</organism>
<accession>A0A382X491</accession>
<dbReference type="GO" id="GO:0016810">
    <property type="term" value="F:hydrolase activity, acting on carbon-nitrogen (but not peptide) bonds"/>
    <property type="evidence" value="ECO:0007669"/>
    <property type="project" value="InterPro"/>
</dbReference>
<protein>
    <recommendedName>
        <fullName evidence="1">NodB homology domain-containing protein</fullName>
    </recommendedName>
</protein>
<feature type="non-terminal residue" evidence="2">
    <location>
        <position position="227"/>
    </location>
</feature>
<dbReference type="InterPro" id="IPR002509">
    <property type="entry name" value="NODB_dom"/>
</dbReference>
<dbReference type="Pfam" id="PF01522">
    <property type="entry name" value="Polysacc_deac_1"/>
    <property type="match status" value="1"/>
</dbReference>
<name>A0A382X491_9ZZZZ</name>
<evidence type="ECO:0000313" key="2">
    <source>
        <dbReference type="EMBL" id="SVD66017.1"/>
    </source>
</evidence>